<dbReference type="InterPro" id="IPR057436">
    <property type="entry name" value="5TMH_Lnb"/>
</dbReference>
<evidence type="ECO:0000313" key="5">
    <source>
        <dbReference type="EMBL" id="MBK6265543.1"/>
    </source>
</evidence>
<evidence type="ECO:0000259" key="4">
    <source>
        <dbReference type="Pfam" id="PF25221"/>
    </source>
</evidence>
<dbReference type="AlphaFoldDB" id="A0A935CBS9"/>
<comment type="caution">
    <text evidence="5">The sequence shown here is derived from an EMBL/GenBank/DDBJ whole genome shotgun (WGS) entry which is preliminary data.</text>
</comment>
<feature type="domain" description="Lnb N-terminal periplasmic" evidence="3">
    <location>
        <begin position="29"/>
        <end position="165"/>
    </location>
</feature>
<evidence type="ECO:0000259" key="3">
    <source>
        <dbReference type="Pfam" id="PF13387"/>
    </source>
</evidence>
<keyword evidence="6" id="KW-1185">Reference proteome</keyword>
<keyword evidence="1" id="KW-1133">Transmembrane helix</keyword>
<dbReference type="RefSeq" id="WP_201431223.1">
    <property type="nucleotide sequence ID" value="NZ_JAEQBW010000004.1"/>
</dbReference>
<keyword evidence="1" id="KW-0812">Transmembrane</keyword>
<feature type="transmembrane region" description="Helical" evidence="1">
    <location>
        <begin position="283"/>
        <end position="302"/>
    </location>
</feature>
<protein>
    <submittedName>
        <fullName evidence="5">DUF4105 domain-containing protein</fullName>
    </submittedName>
</protein>
<dbReference type="Pfam" id="PF25221">
    <property type="entry name" value="5TMH_Lnb"/>
    <property type="match status" value="1"/>
</dbReference>
<reference evidence="5" key="1">
    <citation type="submission" date="2021-01" db="EMBL/GenBank/DDBJ databases">
        <title>Marivirga aurantiaca sp. nov., isolated from intertidal surface sediments.</title>
        <authorList>
            <person name="Zhang M."/>
        </authorList>
    </citation>
    <scope>NUCLEOTIDE SEQUENCE</scope>
    <source>
        <strain evidence="5">S37H4</strain>
    </source>
</reference>
<feature type="transmembrane region" description="Helical" evidence="1">
    <location>
        <begin position="337"/>
        <end position="355"/>
    </location>
</feature>
<dbReference type="InterPro" id="IPR025178">
    <property type="entry name" value="Lnb_N"/>
</dbReference>
<feature type="transmembrane region" description="Helical" evidence="1">
    <location>
        <begin position="308"/>
        <end position="328"/>
    </location>
</feature>
<dbReference type="EMBL" id="JAEQBW010000004">
    <property type="protein sequence ID" value="MBK6265543.1"/>
    <property type="molecule type" value="Genomic_DNA"/>
</dbReference>
<dbReference type="Pfam" id="PF13387">
    <property type="entry name" value="Lnb_N"/>
    <property type="match status" value="1"/>
</dbReference>
<feature type="transmembrane region" description="Helical" evidence="1">
    <location>
        <begin position="254"/>
        <end position="271"/>
    </location>
</feature>
<feature type="transmembrane region" description="Helical" evidence="1">
    <location>
        <begin position="361"/>
        <end position="381"/>
    </location>
</feature>
<evidence type="ECO:0000313" key="6">
    <source>
        <dbReference type="Proteomes" id="UP000611723"/>
    </source>
</evidence>
<sequence length="388" mass="45582">MKKIFLPFLLFFSFNLIAQNQFTLSEDSEISLITVAPGDELYSGFGHSALWIEDKKNGLSIVFNYGTFDFETPGFYLKFIRGKLNYMLSAGRITYLVNSARQENRTVYQQKLQLSQSDKNAIYTFLVNNIKPENRFYQYDFFYDNCSTRFRDLLEDVLGEELSWNRKAEGYTFRYFLDIYLADKPWQDFGIDLVLGQPTDKVADKREEMFLPDLLMYHFDAATHNGQPLVSEKIILFNAQEEEETASFGLLPQHLTWFICLLGIFMSIRHYKAGLNDKLFNRILFFVTGLVGCLIFFLWFLSDHVATVNNWNILWAFPLNVVFAFLLFRKPAKKWHTFYYAAFGIVCFIVLGFFYTLPQQLHATVFPIVLYFTFISFNLLYRTKKMNV</sequence>
<gene>
    <name evidence="5" type="ORF">JKA74_10885</name>
</gene>
<evidence type="ECO:0000256" key="2">
    <source>
        <dbReference type="SAM" id="SignalP"/>
    </source>
</evidence>
<keyword evidence="1" id="KW-0472">Membrane</keyword>
<proteinExistence type="predicted"/>
<organism evidence="5 6">
    <name type="scientific">Marivirga aurantiaca</name>
    <dbReference type="NCBI Taxonomy" id="2802615"/>
    <lineage>
        <taxon>Bacteria</taxon>
        <taxon>Pseudomonadati</taxon>
        <taxon>Bacteroidota</taxon>
        <taxon>Cytophagia</taxon>
        <taxon>Cytophagales</taxon>
        <taxon>Marivirgaceae</taxon>
        <taxon>Marivirga</taxon>
    </lineage>
</organism>
<feature type="chain" id="PRO_5037717630" evidence="2">
    <location>
        <begin position="19"/>
        <end position="388"/>
    </location>
</feature>
<accession>A0A935CBS9</accession>
<evidence type="ECO:0000256" key="1">
    <source>
        <dbReference type="SAM" id="Phobius"/>
    </source>
</evidence>
<feature type="domain" description="Lnb-like transmembrane" evidence="4">
    <location>
        <begin position="247"/>
        <end position="384"/>
    </location>
</feature>
<keyword evidence="2" id="KW-0732">Signal</keyword>
<name>A0A935CBS9_9BACT</name>
<feature type="signal peptide" evidence="2">
    <location>
        <begin position="1"/>
        <end position="18"/>
    </location>
</feature>
<dbReference type="Proteomes" id="UP000611723">
    <property type="component" value="Unassembled WGS sequence"/>
</dbReference>